<name>A0A1Y0STV8_9CAUD</name>
<organism evidence="1 2">
    <name type="scientific">Pseudomonas phage Phabio</name>
    <dbReference type="NCBI Taxonomy" id="2006668"/>
    <lineage>
        <taxon>Viruses</taxon>
        <taxon>Duplodnaviria</taxon>
        <taxon>Heunggongvirae</taxon>
        <taxon>Uroviricota</taxon>
        <taxon>Caudoviricetes</taxon>
        <taxon>Chimalliviridae</taxon>
        <taxon>Phabiovirus</taxon>
        <taxon>Phabiovirus phabio</taxon>
    </lineage>
</organism>
<evidence type="ECO:0000313" key="2">
    <source>
        <dbReference type="Proteomes" id="UP000225448"/>
    </source>
</evidence>
<gene>
    <name evidence="1" type="ORF">PHABIO_291</name>
</gene>
<evidence type="ECO:0000313" key="1">
    <source>
        <dbReference type="EMBL" id="ARV76922.1"/>
    </source>
</evidence>
<dbReference type="Proteomes" id="UP000225448">
    <property type="component" value="Segment"/>
</dbReference>
<sequence>MEVRMVITYASVDKIDSQVRIGLPIGHYGKGDDLSVLPDMLGDWNIRTITEDRNPGTGYIVAVPSNMRTRLIYKEGRINWLIALGFSYAQAELYYRASNRVKKKWDLRVAMFVLNNFTTDPFIIDGILTHENPKFACVENRIHVKLSQQKIVSGCQILVNMRGLK</sequence>
<dbReference type="EMBL" id="MF042360">
    <property type="protein sequence ID" value="ARV76922.1"/>
    <property type="molecule type" value="Genomic_DNA"/>
</dbReference>
<accession>A0A1Y0STV8</accession>
<proteinExistence type="predicted"/>
<keyword evidence="2" id="KW-1185">Reference proteome</keyword>
<reference evidence="1 2" key="1">
    <citation type="submission" date="2017-05" db="EMBL/GenBank/DDBJ databases">
        <authorList>
            <person name="Song R."/>
            <person name="Chenine A.L."/>
            <person name="Ruprecht R.M."/>
        </authorList>
    </citation>
    <scope>NUCLEOTIDE SEQUENCE [LARGE SCALE GENOMIC DNA]</scope>
</reference>
<protein>
    <submittedName>
        <fullName evidence="1">Uncharacterized protein</fullName>
    </submittedName>
</protein>